<organism evidence="1 2">
    <name type="scientific">Blyttiomyces helicus</name>
    <dbReference type="NCBI Taxonomy" id="388810"/>
    <lineage>
        <taxon>Eukaryota</taxon>
        <taxon>Fungi</taxon>
        <taxon>Fungi incertae sedis</taxon>
        <taxon>Chytridiomycota</taxon>
        <taxon>Chytridiomycota incertae sedis</taxon>
        <taxon>Chytridiomycetes</taxon>
        <taxon>Chytridiomycetes incertae sedis</taxon>
        <taxon>Blyttiomyces</taxon>
    </lineage>
</organism>
<keyword evidence="2" id="KW-1185">Reference proteome</keyword>
<gene>
    <name evidence="1" type="ORF">BDK51DRAFT_38836</name>
</gene>
<evidence type="ECO:0000313" key="2">
    <source>
        <dbReference type="Proteomes" id="UP000269721"/>
    </source>
</evidence>
<reference evidence="2" key="1">
    <citation type="journal article" date="2018" name="Nat. Microbiol.">
        <title>Leveraging single-cell genomics to expand the fungal tree of life.</title>
        <authorList>
            <person name="Ahrendt S.R."/>
            <person name="Quandt C.A."/>
            <person name="Ciobanu D."/>
            <person name="Clum A."/>
            <person name="Salamov A."/>
            <person name="Andreopoulos B."/>
            <person name="Cheng J.F."/>
            <person name="Woyke T."/>
            <person name="Pelin A."/>
            <person name="Henrissat B."/>
            <person name="Reynolds N.K."/>
            <person name="Benny G.L."/>
            <person name="Smith M.E."/>
            <person name="James T.Y."/>
            <person name="Grigoriev I.V."/>
        </authorList>
    </citation>
    <scope>NUCLEOTIDE SEQUENCE [LARGE SCALE GENOMIC DNA]</scope>
</reference>
<evidence type="ECO:0000313" key="1">
    <source>
        <dbReference type="EMBL" id="RKO94553.1"/>
    </source>
</evidence>
<accession>A0A4P9WQT6</accession>
<sequence length="268" mass="30198">MDQEDESLDTVNVLDGIIKQQESMADLMTDTQMVEHPESQKTDSSIPDDLMMDICSGASPYTIQQIQQHLSKQTETDVPALSMPIQPNAINLKWSKRLPRTVAVILCLETSVTSTPSRNQAIDGDSKSNVFLNYLYQDRSGPLEHGEQMNGSPHSAYEVRINLFCGYTASCKNMKPIDKLLSIKGRETCSALQYWYLQANGRGWMKKVGTPQETWPEFYDINNFCMCIDSPLTEMIPSGYIIMIEGGISALVPNMNKNHYIDMKPDRI</sequence>
<dbReference type="AlphaFoldDB" id="A0A4P9WQT6"/>
<name>A0A4P9WQT6_9FUNG</name>
<proteinExistence type="predicted"/>
<protein>
    <submittedName>
        <fullName evidence="1">Uncharacterized protein</fullName>
    </submittedName>
</protein>
<dbReference type="EMBL" id="KZ993867">
    <property type="protein sequence ID" value="RKO94553.1"/>
    <property type="molecule type" value="Genomic_DNA"/>
</dbReference>
<dbReference type="Proteomes" id="UP000269721">
    <property type="component" value="Unassembled WGS sequence"/>
</dbReference>